<dbReference type="InterPro" id="IPR006674">
    <property type="entry name" value="HD_domain"/>
</dbReference>
<dbReference type="Gene3D" id="1.10.3210.50">
    <property type="match status" value="1"/>
</dbReference>
<evidence type="ECO:0000259" key="1">
    <source>
        <dbReference type="PROSITE" id="PS51831"/>
    </source>
</evidence>
<dbReference type="AlphaFoldDB" id="A0A857DKT5"/>
<dbReference type="Pfam" id="PF01966">
    <property type="entry name" value="HD"/>
    <property type="match status" value="1"/>
</dbReference>
<sequence>MEKRYQVLQDIVEKELSYAAHDLDHVMRVYHLCLILAGQRDDVDTEVLIPAVLLHDIARAKEDEDNSGEIDHAVLGAEMAEKILQDLNYDPNLRQEITHCILAHRFRTGHQPESIEAKILFDADKLDIIGATGIARSFMLAGQHGERLYHEVSVEEYLKENIGENGRIKDASKHTTNLEFELKLRKIPDRLYTEEAKAIARKRVRFMELFFKTLVEEVTGNK</sequence>
<feature type="domain" description="HD" evidence="1">
    <location>
        <begin position="22"/>
        <end position="129"/>
    </location>
</feature>
<reference evidence="2 3" key="1">
    <citation type="submission" date="2019-12" db="EMBL/GenBank/DDBJ databases">
        <title>Sequence classification of anaerobic respiratory reductive dehalogenases: First we see many, then we see few.</title>
        <authorList>
            <person name="Molenda O."/>
            <person name="Puentes Jacome L.A."/>
            <person name="Cao X."/>
            <person name="Nesbo C.L."/>
            <person name="Tang S."/>
            <person name="Morson N."/>
            <person name="Patron J."/>
            <person name="Lomheim L."/>
            <person name="Wishart D.S."/>
            <person name="Edwards E.A."/>
        </authorList>
    </citation>
    <scope>NUCLEOTIDE SEQUENCE [LARGE SCALE GENOMIC DNA]</scope>
    <source>
        <strain evidence="2 3">12DCA</strain>
    </source>
</reference>
<dbReference type="InterPro" id="IPR006675">
    <property type="entry name" value="HDIG_dom"/>
</dbReference>
<dbReference type="RefSeq" id="WP_019225262.1">
    <property type="nucleotide sequence ID" value="NZ_CP046996.1"/>
</dbReference>
<name>A0A857DKT5_9FIRM</name>
<dbReference type="Proteomes" id="UP000430508">
    <property type="component" value="Chromosome"/>
</dbReference>
<dbReference type="PANTHER" id="PTHR33594">
    <property type="entry name" value="SUPERFAMILY HYDROLASE, PUTATIVE (AFU_ORTHOLOGUE AFUA_1G03035)-RELATED"/>
    <property type="match status" value="1"/>
</dbReference>
<accession>A0A857DKT5</accession>
<proteinExistence type="predicted"/>
<dbReference type="InterPro" id="IPR003607">
    <property type="entry name" value="HD/PDEase_dom"/>
</dbReference>
<dbReference type="SMART" id="SM00471">
    <property type="entry name" value="HDc"/>
    <property type="match status" value="1"/>
</dbReference>
<dbReference type="NCBIfam" id="TIGR00277">
    <property type="entry name" value="HDIG"/>
    <property type="match status" value="1"/>
</dbReference>
<gene>
    <name evidence="2" type="ORF">GQ588_12105</name>
</gene>
<dbReference type="PROSITE" id="PS51831">
    <property type="entry name" value="HD"/>
    <property type="match status" value="1"/>
</dbReference>
<evidence type="ECO:0000313" key="2">
    <source>
        <dbReference type="EMBL" id="QHA01331.1"/>
    </source>
</evidence>
<protein>
    <submittedName>
        <fullName evidence="2">HD domain-containing protein</fullName>
    </submittedName>
</protein>
<evidence type="ECO:0000313" key="3">
    <source>
        <dbReference type="Proteomes" id="UP000430508"/>
    </source>
</evidence>
<organism evidence="2 3">
    <name type="scientific">Dehalobacter restrictus</name>
    <dbReference type="NCBI Taxonomy" id="55583"/>
    <lineage>
        <taxon>Bacteria</taxon>
        <taxon>Bacillati</taxon>
        <taxon>Bacillota</taxon>
        <taxon>Clostridia</taxon>
        <taxon>Eubacteriales</taxon>
        <taxon>Desulfitobacteriaceae</taxon>
        <taxon>Dehalobacter</taxon>
    </lineage>
</organism>
<dbReference type="CDD" id="cd00077">
    <property type="entry name" value="HDc"/>
    <property type="match status" value="1"/>
</dbReference>
<dbReference type="SUPFAM" id="SSF109604">
    <property type="entry name" value="HD-domain/PDEase-like"/>
    <property type="match status" value="1"/>
</dbReference>
<dbReference type="PANTHER" id="PTHR33594:SF1">
    <property type="entry name" value="HD_PDEASE DOMAIN-CONTAINING PROTEIN"/>
    <property type="match status" value="1"/>
</dbReference>
<dbReference type="EMBL" id="CP046996">
    <property type="protein sequence ID" value="QHA01331.1"/>
    <property type="molecule type" value="Genomic_DNA"/>
</dbReference>